<comment type="caution">
    <text evidence="1">The sequence shown here is derived from an EMBL/GenBank/DDBJ whole genome shotgun (WGS) entry which is preliminary data.</text>
</comment>
<organism evidence="1 2">
    <name type="scientific">Batillaria attramentaria</name>
    <dbReference type="NCBI Taxonomy" id="370345"/>
    <lineage>
        <taxon>Eukaryota</taxon>
        <taxon>Metazoa</taxon>
        <taxon>Spiralia</taxon>
        <taxon>Lophotrochozoa</taxon>
        <taxon>Mollusca</taxon>
        <taxon>Gastropoda</taxon>
        <taxon>Caenogastropoda</taxon>
        <taxon>Sorbeoconcha</taxon>
        <taxon>Cerithioidea</taxon>
        <taxon>Batillariidae</taxon>
        <taxon>Batillaria</taxon>
    </lineage>
</organism>
<evidence type="ECO:0000313" key="1">
    <source>
        <dbReference type="EMBL" id="KAK7478792.1"/>
    </source>
</evidence>
<protein>
    <submittedName>
        <fullName evidence="1">Uncharacterized protein</fullName>
    </submittedName>
</protein>
<gene>
    <name evidence="1" type="ORF">BaRGS_00030003</name>
</gene>
<dbReference type="Proteomes" id="UP001519460">
    <property type="component" value="Unassembled WGS sequence"/>
</dbReference>
<accession>A0ABD0JUQ7</accession>
<name>A0ABD0JUQ7_9CAEN</name>
<evidence type="ECO:0000313" key="2">
    <source>
        <dbReference type="Proteomes" id="UP001519460"/>
    </source>
</evidence>
<dbReference type="EMBL" id="JACVVK020000317">
    <property type="protein sequence ID" value="KAK7478792.1"/>
    <property type="molecule type" value="Genomic_DNA"/>
</dbReference>
<sequence>MTRKDSPAVRRLTPPLSRVTGDGSCKLFKMAERSAFLESYLSSRAGGDTRRGQNPARKGNKSVNQALYLACPPCKRVEVGLVISGRNEEIRMPRLDNSCNSTIRGM</sequence>
<keyword evidence="2" id="KW-1185">Reference proteome</keyword>
<proteinExistence type="predicted"/>
<dbReference type="AlphaFoldDB" id="A0ABD0JUQ7"/>
<reference evidence="1 2" key="1">
    <citation type="journal article" date="2023" name="Sci. Data">
        <title>Genome assembly of the Korean intertidal mud-creeper Batillaria attramentaria.</title>
        <authorList>
            <person name="Patra A.K."/>
            <person name="Ho P.T."/>
            <person name="Jun S."/>
            <person name="Lee S.J."/>
            <person name="Kim Y."/>
            <person name="Won Y.J."/>
        </authorList>
    </citation>
    <scope>NUCLEOTIDE SEQUENCE [LARGE SCALE GENOMIC DNA]</scope>
    <source>
        <strain evidence="1">Wonlab-2016</strain>
    </source>
</reference>